<reference evidence="2" key="1">
    <citation type="submission" date="2022-10" db="EMBL/GenBank/DDBJ databases">
        <title>Tapping the CABI collections for fungal endophytes: first genome assemblies for Collariella, Neodidymelliopsis, Ascochyta clinopodiicola, Didymella pomorum, Didymosphaeria variabile, Neocosmospora piperis and Neocucurbitaria cava.</title>
        <authorList>
            <person name="Hill R."/>
        </authorList>
    </citation>
    <scope>NUCLEOTIDE SEQUENCE</scope>
    <source>
        <strain evidence="2">IMI 356814</strain>
    </source>
</reference>
<dbReference type="EMBL" id="JAPEUY010000021">
    <property type="protein sequence ID" value="KAJ4362402.1"/>
    <property type="molecule type" value="Genomic_DNA"/>
</dbReference>
<keyword evidence="3" id="KW-1185">Reference proteome</keyword>
<evidence type="ECO:0008006" key="4">
    <source>
        <dbReference type="Google" id="ProtNLM"/>
    </source>
</evidence>
<dbReference type="Proteomes" id="UP001140560">
    <property type="component" value="Unassembled WGS sequence"/>
</dbReference>
<organism evidence="2 3">
    <name type="scientific">Neocucurbitaria cava</name>
    <dbReference type="NCBI Taxonomy" id="798079"/>
    <lineage>
        <taxon>Eukaryota</taxon>
        <taxon>Fungi</taxon>
        <taxon>Dikarya</taxon>
        <taxon>Ascomycota</taxon>
        <taxon>Pezizomycotina</taxon>
        <taxon>Dothideomycetes</taxon>
        <taxon>Pleosporomycetidae</taxon>
        <taxon>Pleosporales</taxon>
        <taxon>Pleosporineae</taxon>
        <taxon>Cucurbitariaceae</taxon>
        <taxon>Neocucurbitaria</taxon>
    </lineage>
</organism>
<feature type="coiled-coil region" evidence="1">
    <location>
        <begin position="655"/>
        <end position="687"/>
    </location>
</feature>
<sequence>MTLVSAEDIVLYGDRALEAGPLTQSPSYRADTEEAIYIPHKPLNFRHRLSNTLSRLREPSLKCERNLGWNIEWAVAYFVDRLETTLSDAAESFRDIRIRAATLESEGLIQEIPYRIFDKLDQVLFASHLKDAVFLNIKGLGSDVSGATYTHSWGPNIEVKRISIILNGGALQYAKARDVVAMLIHHMIHAYFLVACGPQKEEDVDYRCLDHGVHFGAIMLAIKKLSAIHGKELTPLDFGHGSAAIRYRAEEYYHPRMKQIIEQEDEEKWYCSHCHCNVEAIPERHIDKWYTRVCKPMFDQPRSVRTADVTVYNDRRHEFGVIRRARLPPAAESIEFIFKERPVYVDGKKINDIPSIRYAFDKAKSRFLKVHKSVSEKTFLRFMEFLHTGSYRPDPYPFAAAASSLGINRKGPPIIKPQGTSTEAYLLTDVQFFKLGSLMGFDECKRYALKRMNAYGVLYEDAVAVLREIYSGHEPDPELRKWAREFLVQAPTTSSPEHSTTRFPFNAVDPPNLIKLESEQGAYRTRFLDAIDASGALENEVNKARKELQAAGWFGGRTCLVPHVSPGLFASSLPLRYASKPLLDFDFAQRSPLPRSSTDPSSLQIPSSWLGITSPPIASSLAPLALEGLRDLERRKQFLHYERQKVRDLERDLLNDVEKEKVRVLERERAREKEKAKEMAARELKAEVQAAKALGKFYMRGLGGDASGDERY</sequence>
<evidence type="ECO:0000313" key="2">
    <source>
        <dbReference type="EMBL" id="KAJ4362402.1"/>
    </source>
</evidence>
<evidence type="ECO:0000313" key="3">
    <source>
        <dbReference type="Proteomes" id="UP001140560"/>
    </source>
</evidence>
<dbReference type="AlphaFoldDB" id="A0A9W8XXM1"/>
<gene>
    <name evidence="2" type="ORF">N0V83_010495</name>
</gene>
<dbReference type="OrthoDB" id="5236983at2759"/>
<evidence type="ECO:0000256" key="1">
    <source>
        <dbReference type="SAM" id="Coils"/>
    </source>
</evidence>
<name>A0A9W8XXM1_9PLEO</name>
<comment type="caution">
    <text evidence="2">The sequence shown here is derived from an EMBL/GenBank/DDBJ whole genome shotgun (WGS) entry which is preliminary data.</text>
</comment>
<proteinExistence type="predicted"/>
<accession>A0A9W8XXM1</accession>
<protein>
    <recommendedName>
        <fullName evidence="4">SprT-like domain-containing protein</fullName>
    </recommendedName>
</protein>
<keyword evidence="1" id="KW-0175">Coiled coil</keyword>
<dbReference type="GO" id="GO:0006950">
    <property type="term" value="P:response to stress"/>
    <property type="evidence" value="ECO:0007669"/>
    <property type="project" value="UniProtKB-ARBA"/>
</dbReference>